<gene>
    <name evidence="8" type="ORF">JCM19231_498</name>
</gene>
<dbReference type="GO" id="GO:0050660">
    <property type="term" value="F:flavin adenine dinucleotide binding"/>
    <property type="evidence" value="ECO:0007669"/>
    <property type="project" value="TreeGrafter"/>
</dbReference>
<keyword evidence="6" id="KW-0520">NAD</keyword>
<evidence type="ECO:0000313" key="8">
    <source>
        <dbReference type="EMBL" id="GAM55225.1"/>
    </source>
</evidence>
<dbReference type="GO" id="GO:0004148">
    <property type="term" value="F:dihydrolipoyl dehydrogenase (NADH) activity"/>
    <property type="evidence" value="ECO:0007669"/>
    <property type="project" value="UniProtKB-EC"/>
</dbReference>
<dbReference type="PANTHER" id="PTHR22912">
    <property type="entry name" value="DISULFIDE OXIDOREDUCTASE"/>
    <property type="match status" value="1"/>
</dbReference>
<protein>
    <submittedName>
        <fullName evidence="8">Dihydrolipoamide acetyltransferase</fullName>
        <ecNumber evidence="8">1.8.1.4</ecNumber>
    </submittedName>
</protein>
<dbReference type="AlphaFoldDB" id="A0A0B8NKI1"/>
<comment type="cofactor">
    <cofactor evidence="1">
        <name>FAD</name>
        <dbReference type="ChEBI" id="CHEBI:57692"/>
    </cofactor>
</comment>
<dbReference type="EC" id="1.8.1.4" evidence="8"/>
<evidence type="ECO:0000256" key="6">
    <source>
        <dbReference type="ARBA" id="ARBA00023027"/>
    </source>
</evidence>
<keyword evidence="8" id="KW-0808">Transferase</keyword>
<reference evidence="8 9" key="2">
    <citation type="submission" date="2015-01" db="EMBL/GenBank/DDBJ databases">
        <authorList>
            <consortium name="NBRP consortium"/>
            <person name="Sawabe T."/>
            <person name="Meirelles P."/>
            <person name="Feng G."/>
            <person name="Sayaka M."/>
            <person name="Hattori M."/>
            <person name="Ohkuma M."/>
        </authorList>
    </citation>
    <scope>NUCLEOTIDE SEQUENCE [LARGE SCALE GENOMIC DNA]</scope>
    <source>
        <strain evidence="9">JCM 19231</strain>
    </source>
</reference>
<organism evidence="8 9">
    <name type="scientific">Vibrio ishigakensis</name>
    <dbReference type="NCBI Taxonomy" id="1481914"/>
    <lineage>
        <taxon>Bacteria</taxon>
        <taxon>Pseudomonadati</taxon>
        <taxon>Pseudomonadota</taxon>
        <taxon>Gammaproteobacteria</taxon>
        <taxon>Vibrionales</taxon>
        <taxon>Vibrionaceae</taxon>
        <taxon>Vibrio</taxon>
    </lineage>
</organism>
<evidence type="ECO:0000256" key="1">
    <source>
        <dbReference type="ARBA" id="ARBA00001974"/>
    </source>
</evidence>
<dbReference type="SUPFAM" id="SSF55424">
    <property type="entry name" value="FAD/NAD-linked reductases, dimerisation (C-terminal) domain"/>
    <property type="match status" value="1"/>
</dbReference>
<evidence type="ECO:0000313" key="9">
    <source>
        <dbReference type="Proteomes" id="UP000031671"/>
    </source>
</evidence>
<dbReference type="FunFam" id="3.30.390.30:FF:000001">
    <property type="entry name" value="Dihydrolipoyl dehydrogenase"/>
    <property type="match status" value="1"/>
</dbReference>
<dbReference type="InterPro" id="IPR050151">
    <property type="entry name" value="Class-I_Pyr_Nuc-Dis_Oxidored"/>
</dbReference>
<keyword evidence="4" id="KW-0274">FAD</keyword>
<evidence type="ECO:0000256" key="2">
    <source>
        <dbReference type="ARBA" id="ARBA00007532"/>
    </source>
</evidence>
<comment type="caution">
    <text evidence="8">The sequence shown here is derived from an EMBL/GenBank/DDBJ whole genome shotgun (WGS) entry which is preliminary data.</text>
</comment>
<evidence type="ECO:0000256" key="5">
    <source>
        <dbReference type="ARBA" id="ARBA00023002"/>
    </source>
</evidence>
<evidence type="ECO:0000256" key="3">
    <source>
        <dbReference type="ARBA" id="ARBA00022630"/>
    </source>
</evidence>
<dbReference type="PRINTS" id="PR00411">
    <property type="entry name" value="PNDRDTASEI"/>
</dbReference>
<dbReference type="Proteomes" id="UP000031671">
    <property type="component" value="Unassembled WGS sequence"/>
</dbReference>
<dbReference type="Pfam" id="PF02852">
    <property type="entry name" value="Pyr_redox_dim"/>
    <property type="match status" value="1"/>
</dbReference>
<name>A0A0B8NKI1_9VIBR</name>
<dbReference type="Gene3D" id="3.30.390.30">
    <property type="match status" value="1"/>
</dbReference>
<sequence>MLVGKTEKEAKAEGINYEVASFPWAASGRAIASDCSDGMTKLIFDKESHRVIGGAVVGTNGGELLGEIGLAIEMGCDAEDIALTIHAHPTLHESVGLAAEVFEGSITDLPNKKAVKKKK</sequence>
<comment type="similarity">
    <text evidence="2">Belongs to the class-I pyridine nucleotide-disulfide oxidoreductase family.</text>
</comment>
<proteinExistence type="inferred from homology"/>
<keyword evidence="9" id="KW-1185">Reference proteome</keyword>
<feature type="domain" description="Pyridine nucleotide-disulphide oxidoreductase dimerisation" evidence="7">
    <location>
        <begin position="3"/>
        <end position="98"/>
    </location>
</feature>
<dbReference type="PANTHER" id="PTHR22912:SF160">
    <property type="entry name" value="DIHYDROLIPOYL DEHYDROGENASE"/>
    <property type="match status" value="1"/>
</dbReference>
<dbReference type="InterPro" id="IPR016156">
    <property type="entry name" value="FAD/NAD-linked_Rdtase_dimer_sf"/>
</dbReference>
<dbReference type="GO" id="GO:0006103">
    <property type="term" value="P:2-oxoglutarate metabolic process"/>
    <property type="evidence" value="ECO:0007669"/>
    <property type="project" value="TreeGrafter"/>
</dbReference>
<reference evidence="8 9" key="1">
    <citation type="submission" date="2015-01" db="EMBL/GenBank/DDBJ databases">
        <title>Vibrio sp. C1 JCM 19231 whole genome shotgun sequence.</title>
        <authorList>
            <person name="Sawabe T."/>
            <person name="Meirelles P."/>
            <person name="Feng G."/>
            <person name="Sayaka M."/>
            <person name="Hattori M."/>
            <person name="Ohkuma M."/>
        </authorList>
    </citation>
    <scope>NUCLEOTIDE SEQUENCE [LARGE SCALE GENOMIC DNA]</scope>
    <source>
        <strain evidence="9">JCM 19231</strain>
    </source>
</reference>
<dbReference type="GO" id="GO:0016740">
    <property type="term" value="F:transferase activity"/>
    <property type="evidence" value="ECO:0007669"/>
    <property type="project" value="UniProtKB-KW"/>
</dbReference>
<evidence type="ECO:0000256" key="4">
    <source>
        <dbReference type="ARBA" id="ARBA00022827"/>
    </source>
</evidence>
<dbReference type="EMBL" id="BBRZ01000011">
    <property type="protein sequence ID" value="GAM55225.1"/>
    <property type="molecule type" value="Genomic_DNA"/>
</dbReference>
<accession>A0A0B8NKI1</accession>
<keyword evidence="3" id="KW-0285">Flavoprotein</keyword>
<keyword evidence="5 8" id="KW-0560">Oxidoreductase</keyword>
<dbReference type="InterPro" id="IPR004099">
    <property type="entry name" value="Pyr_nucl-diS_OxRdtase_dimer"/>
</dbReference>
<evidence type="ECO:0000259" key="7">
    <source>
        <dbReference type="Pfam" id="PF02852"/>
    </source>
</evidence>